<organism evidence="2 3">
    <name type="scientific">Pocillopora meandrina</name>
    <dbReference type="NCBI Taxonomy" id="46732"/>
    <lineage>
        <taxon>Eukaryota</taxon>
        <taxon>Metazoa</taxon>
        <taxon>Cnidaria</taxon>
        <taxon>Anthozoa</taxon>
        <taxon>Hexacorallia</taxon>
        <taxon>Scleractinia</taxon>
        <taxon>Astrocoeniina</taxon>
        <taxon>Pocilloporidae</taxon>
        <taxon>Pocillopora</taxon>
    </lineage>
</organism>
<name>A0AAU9W348_9CNID</name>
<protein>
    <recommendedName>
        <fullName evidence="4">Secreted protein</fullName>
    </recommendedName>
</protein>
<dbReference type="AlphaFoldDB" id="A0AAU9W348"/>
<gene>
    <name evidence="2" type="ORF">PMEA_00031778</name>
</gene>
<dbReference type="Proteomes" id="UP001159428">
    <property type="component" value="Unassembled WGS sequence"/>
</dbReference>
<keyword evidence="3" id="KW-1185">Reference proteome</keyword>
<proteinExistence type="predicted"/>
<comment type="caution">
    <text evidence="2">The sequence shown here is derived from an EMBL/GenBank/DDBJ whole genome shotgun (WGS) entry which is preliminary data.</text>
</comment>
<evidence type="ECO:0008006" key="4">
    <source>
        <dbReference type="Google" id="ProtNLM"/>
    </source>
</evidence>
<evidence type="ECO:0000313" key="2">
    <source>
        <dbReference type="EMBL" id="CAH3043897.1"/>
    </source>
</evidence>
<evidence type="ECO:0000313" key="3">
    <source>
        <dbReference type="Proteomes" id="UP001159428"/>
    </source>
</evidence>
<feature type="chain" id="PRO_5043672984" description="Secreted protein" evidence="1">
    <location>
        <begin position="25"/>
        <end position="223"/>
    </location>
</feature>
<evidence type="ECO:0000256" key="1">
    <source>
        <dbReference type="SAM" id="SignalP"/>
    </source>
</evidence>
<keyword evidence="1" id="KW-0732">Signal</keyword>
<feature type="signal peptide" evidence="1">
    <location>
        <begin position="1"/>
        <end position="24"/>
    </location>
</feature>
<reference evidence="2 3" key="1">
    <citation type="submission" date="2022-05" db="EMBL/GenBank/DDBJ databases">
        <authorList>
            <consortium name="Genoscope - CEA"/>
            <person name="William W."/>
        </authorList>
    </citation>
    <scope>NUCLEOTIDE SEQUENCE [LARGE SCALE GENOMIC DNA]</scope>
</reference>
<sequence>MFTPAGRHLLIFVYVIGWLSSSWAEDGFRICFRETERSSQCQGPSYSCSGWSSNPAWTQPFRDDTDQRSGGCRYQWKIEAHHNIRRNKEYRLCFAETEGSSQCQGSRHSCTNWSRTPSWTSSFRDDTDGRGGGCRYAWKIESRTTTITKKPVCRVCFKETEGSSQCQGSRQSCSGWSANKVPAWTLPFRDDTDNRGGGCTYSWYLDCTPKCDAAFCPRDTPCP</sequence>
<dbReference type="EMBL" id="CALNXJ010000007">
    <property type="protein sequence ID" value="CAH3043897.1"/>
    <property type="molecule type" value="Genomic_DNA"/>
</dbReference>
<accession>A0AAU9W348</accession>